<proteinExistence type="predicted"/>
<reference evidence="6" key="2">
    <citation type="submission" date="2020-09" db="EMBL/GenBank/DDBJ databases">
        <authorList>
            <person name="Sun Q."/>
            <person name="Ohkuma M."/>
        </authorList>
    </citation>
    <scope>NUCLEOTIDE SEQUENCE</scope>
    <source>
        <strain evidence="6">JCM 14719</strain>
    </source>
</reference>
<evidence type="ECO:0000313" key="6">
    <source>
        <dbReference type="EMBL" id="GGK01304.1"/>
    </source>
</evidence>
<dbReference type="Gene3D" id="3.40.50.10240">
    <property type="entry name" value="Thiamin pyrophosphokinase, catalytic domain"/>
    <property type="match status" value="1"/>
</dbReference>
<gene>
    <name evidence="6" type="ORF">GCM10007043_14200</name>
</gene>
<comment type="caution">
    <text evidence="6">The sequence shown here is derived from an EMBL/GenBank/DDBJ whole genome shotgun (WGS) entry which is preliminary data.</text>
</comment>
<protein>
    <submittedName>
        <fullName evidence="6">Thiamin pyrophosphokinase</fullName>
    </submittedName>
</protein>
<dbReference type="EMBL" id="BMOF01000026">
    <property type="protein sequence ID" value="GGK01304.1"/>
    <property type="molecule type" value="Genomic_DNA"/>
</dbReference>
<keyword evidence="3" id="KW-0418">Kinase</keyword>
<organism evidence="6 7">
    <name type="scientific">Calditerricola satsumensis</name>
    <dbReference type="NCBI Taxonomy" id="373054"/>
    <lineage>
        <taxon>Bacteria</taxon>
        <taxon>Bacillati</taxon>
        <taxon>Bacillota</taxon>
        <taxon>Bacilli</taxon>
        <taxon>Bacillales</taxon>
        <taxon>Bacillaceae</taxon>
        <taxon>Calditerricola</taxon>
    </lineage>
</organism>
<dbReference type="InterPro" id="IPR036759">
    <property type="entry name" value="TPK_catalytic_sf"/>
</dbReference>
<dbReference type="InterPro" id="IPR047795">
    <property type="entry name" value="Put_SteA-like"/>
</dbReference>
<sequence>MIAWWRSGKPISGTAAVDERTKRLVMRLSGGEIAVIRHRDVDEVAAHGLLEAGVRAVVNALPFLSGSYPAEGALLLARSGVPLFEIAEADFARIPEGARLVLDEGHLWIEETATALPARRVTADELERRYRRGVANLEERLAQFIDNTLHFAAKEKAFFIRPLLTPVLRTPLQGRHVLVVVRGSHYREDLLAIRGYVEDWRPALIGVDGGADALLDFGWKPDIIIGDMDSVSDRALRCGADLIVHGYPDGRAPGMARLKQLGLSGHVLCAPGTSEDIALLLAYEKGAELIVTVGTHSNMIDFLEKGRQGMASTVLVRMKIGAKLVDARGVSKLYPRRLKWRTLAYLIGAACVPVAALSAVSESLSRLWRLVWVNVKLLMG</sequence>
<dbReference type="GO" id="GO:0009229">
    <property type="term" value="P:thiamine diphosphate biosynthetic process"/>
    <property type="evidence" value="ECO:0007669"/>
    <property type="project" value="InterPro"/>
</dbReference>
<dbReference type="SUPFAM" id="SSF63999">
    <property type="entry name" value="Thiamin pyrophosphokinase, catalytic domain"/>
    <property type="match status" value="1"/>
</dbReference>
<dbReference type="GO" id="GO:0005524">
    <property type="term" value="F:ATP binding"/>
    <property type="evidence" value="ECO:0007669"/>
    <property type="project" value="UniProtKB-KW"/>
</dbReference>
<dbReference type="GO" id="GO:0004788">
    <property type="term" value="F:thiamine diphosphokinase activity"/>
    <property type="evidence" value="ECO:0007669"/>
    <property type="project" value="InterPro"/>
</dbReference>
<keyword evidence="4" id="KW-0067">ATP-binding</keyword>
<dbReference type="GO" id="GO:0016301">
    <property type="term" value="F:kinase activity"/>
    <property type="evidence" value="ECO:0007669"/>
    <property type="project" value="UniProtKB-KW"/>
</dbReference>
<dbReference type="AlphaFoldDB" id="A0A8J3BB96"/>
<evidence type="ECO:0000313" key="7">
    <source>
        <dbReference type="Proteomes" id="UP000637720"/>
    </source>
</evidence>
<dbReference type="NCBIfam" id="NF040608">
    <property type="entry name" value="division_SteA"/>
    <property type="match status" value="1"/>
</dbReference>
<evidence type="ECO:0000256" key="4">
    <source>
        <dbReference type="ARBA" id="ARBA00022840"/>
    </source>
</evidence>
<name>A0A8J3BB96_9BACI</name>
<feature type="domain" description="SteA-like C-terminal" evidence="5">
    <location>
        <begin position="328"/>
        <end position="378"/>
    </location>
</feature>
<keyword evidence="2" id="KW-0547">Nucleotide-binding</keyword>
<dbReference type="Pfam" id="PF12555">
    <property type="entry name" value="SteA-like_C"/>
    <property type="match status" value="1"/>
</dbReference>
<evidence type="ECO:0000259" key="5">
    <source>
        <dbReference type="Pfam" id="PF12555"/>
    </source>
</evidence>
<reference evidence="6" key="1">
    <citation type="journal article" date="2014" name="Int. J. Syst. Evol. Microbiol.">
        <title>Complete genome sequence of Corynebacterium casei LMG S-19264T (=DSM 44701T), isolated from a smear-ripened cheese.</title>
        <authorList>
            <consortium name="US DOE Joint Genome Institute (JGI-PGF)"/>
            <person name="Walter F."/>
            <person name="Albersmeier A."/>
            <person name="Kalinowski J."/>
            <person name="Ruckert C."/>
        </authorList>
    </citation>
    <scope>NUCLEOTIDE SEQUENCE</scope>
    <source>
        <strain evidence="6">JCM 14719</strain>
    </source>
</reference>
<dbReference type="RefSeq" id="WP_229725762.1">
    <property type="nucleotide sequence ID" value="NZ_BMOF01000026.1"/>
</dbReference>
<dbReference type="Proteomes" id="UP000637720">
    <property type="component" value="Unassembled WGS sequence"/>
</dbReference>
<evidence type="ECO:0000256" key="2">
    <source>
        <dbReference type="ARBA" id="ARBA00022741"/>
    </source>
</evidence>
<keyword evidence="7" id="KW-1185">Reference proteome</keyword>
<evidence type="ECO:0000256" key="1">
    <source>
        <dbReference type="ARBA" id="ARBA00022679"/>
    </source>
</evidence>
<evidence type="ECO:0000256" key="3">
    <source>
        <dbReference type="ARBA" id="ARBA00022777"/>
    </source>
</evidence>
<dbReference type="InterPro" id="IPR022215">
    <property type="entry name" value="SteA-like_C"/>
</dbReference>
<accession>A0A8J3BB96</accession>
<keyword evidence="1" id="KW-0808">Transferase</keyword>